<keyword evidence="3 12" id="KW-0813">Transport</keyword>
<proteinExistence type="inferred from homology"/>
<feature type="transmembrane region" description="Helical" evidence="15">
    <location>
        <begin position="288"/>
        <end position="307"/>
    </location>
</feature>
<evidence type="ECO:0000256" key="13">
    <source>
        <dbReference type="SAM" id="Coils"/>
    </source>
</evidence>
<dbReference type="AlphaFoldDB" id="A0AAV8Z8X4"/>
<comment type="similarity">
    <text evidence="2 12">Belongs to the two pore domain potassium channel (TC 1.A.1.8) family.</text>
</comment>
<keyword evidence="10 15" id="KW-0472">Membrane</keyword>
<dbReference type="SUPFAM" id="SSF81324">
    <property type="entry name" value="Voltage-gated potassium channels"/>
    <property type="match status" value="2"/>
</dbReference>
<feature type="transmembrane region" description="Helical" evidence="15">
    <location>
        <begin position="137"/>
        <end position="158"/>
    </location>
</feature>
<dbReference type="InterPro" id="IPR003092">
    <property type="entry name" value="2pore_dom_K_chnl_TASK"/>
</dbReference>
<dbReference type="Proteomes" id="UP001162162">
    <property type="component" value="Unassembled WGS sequence"/>
</dbReference>
<keyword evidence="11 12" id="KW-0407">Ion channel</keyword>
<evidence type="ECO:0000256" key="9">
    <source>
        <dbReference type="ARBA" id="ARBA00023065"/>
    </source>
</evidence>
<evidence type="ECO:0000256" key="1">
    <source>
        <dbReference type="ARBA" id="ARBA00004141"/>
    </source>
</evidence>
<keyword evidence="18" id="KW-1185">Reference proteome</keyword>
<dbReference type="InterPro" id="IPR003280">
    <property type="entry name" value="2pore_dom_K_chnl"/>
</dbReference>
<evidence type="ECO:0000259" key="16">
    <source>
        <dbReference type="Pfam" id="PF07885"/>
    </source>
</evidence>
<name>A0AAV8Z8X4_9CUCU</name>
<dbReference type="Gene3D" id="1.10.287.70">
    <property type="match status" value="1"/>
</dbReference>
<evidence type="ECO:0000256" key="7">
    <source>
        <dbReference type="ARBA" id="ARBA00022958"/>
    </source>
</evidence>
<feature type="transmembrane region" description="Helical" evidence="15">
    <location>
        <begin position="76"/>
        <end position="104"/>
    </location>
</feature>
<accession>A0AAV8Z8X4</accession>
<dbReference type="GO" id="GO:0015271">
    <property type="term" value="F:outward rectifier potassium channel activity"/>
    <property type="evidence" value="ECO:0007669"/>
    <property type="project" value="TreeGrafter"/>
</dbReference>
<dbReference type="PANTHER" id="PTHR11003">
    <property type="entry name" value="POTASSIUM CHANNEL, SUBFAMILY K"/>
    <property type="match status" value="1"/>
</dbReference>
<evidence type="ECO:0000256" key="6">
    <source>
        <dbReference type="ARBA" id="ARBA00022826"/>
    </source>
</evidence>
<comment type="caution">
    <text evidence="17">The sequence shown here is derived from an EMBL/GenBank/DDBJ whole genome shotgun (WGS) entry which is preliminary data.</text>
</comment>
<keyword evidence="6" id="KW-0631">Potassium channel</keyword>
<evidence type="ECO:0000256" key="10">
    <source>
        <dbReference type="ARBA" id="ARBA00023136"/>
    </source>
</evidence>
<feature type="transmembrane region" description="Helical" evidence="15">
    <location>
        <begin position="231"/>
        <end position="250"/>
    </location>
</feature>
<gene>
    <name evidence="17" type="ORF">NQ318_013883</name>
</gene>
<feature type="compositionally biased region" description="Polar residues" evidence="14">
    <location>
        <begin position="9"/>
        <end position="24"/>
    </location>
</feature>
<feature type="coiled-coil region" evidence="13">
    <location>
        <begin position="363"/>
        <end position="390"/>
    </location>
</feature>
<dbReference type="GO" id="GO:0022841">
    <property type="term" value="F:potassium ion leak channel activity"/>
    <property type="evidence" value="ECO:0007669"/>
    <property type="project" value="TreeGrafter"/>
</dbReference>
<reference evidence="17" key="1">
    <citation type="journal article" date="2023" name="Insect Mol. Biol.">
        <title>Genome sequencing provides insights into the evolution of gene families encoding plant cell wall-degrading enzymes in longhorned beetles.</title>
        <authorList>
            <person name="Shin N.R."/>
            <person name="Okamura Y."/>
            <person name="Kirsch R."/>
            <person name="Pauchet Y."/>
        </authorList>
    </citation>
    <scope>NUCLEOTIDE SEQUENCE</scope>
    <source>
        <strain evidence="17">AMC_N1</strain>
    </source>
</reference>
<keyword evidence="5 12" id="KW-0812">Transmembrane</keyword>
<dbReference type="PRINTS" id="PR01333">
    <property type="entry name" value="2POREKCHANEL"/>
</dbReference>
<feature type="domain" description="Potassium channel" evidence="16">
    <location>
        <begin position="199"/>
        <end position="255"/>
    </location>
</feature>
<evidence type="ECO:0000256" key="5">
    <source>
        <dbReference type="ARBA" id="ARBA00022692"/>
    </source>
</evidence>
<evidence type="ECO:0000256" key="4">
    <source>
        <dbReference type="ARBA" id="ARBA00022538"/>
    </source>
</evidence>
<evidence type="ECO:0000313" key="18">
    <source>
        <dbReference type="Proteomes" id="UP001162162"/>
    </source>
</evidence>
<feature type="transmembrane region" description="Helical" evidence="15">
    <location>
        <begin position="201"/>
        <end position="219"/>
    </location>
</feature>
<evidence type="ECO:0000256" key="2">
    <source>
        <dbReference type="ARBA" id="ARBA00006666"/>
    </source>
</evidence>
<dbReference type="Pfam" id="PF07885">
    <property type="entry name" value="Ion_trans_2"/>
    <property type="match status" value="2"/>
</dbReference>
<keyword evidence="9 12" id="KW-0406">Ion transport</keyword>
<dbReference type="GO" id="GO:0005886">
    <property type="term" value="C:plasma membrane"/>
    <property type="evidence" value="ECO:0007669"/>
    <property type="project" value="TreeGrafter"/>
</dbReference>
<evidence type="ECO:0000256" key="3">
    <source>
        <dbReference type="ARBA" id="ARBA00022448"/>
    </source>
</evidence>
<protein>
    <recommendedName>
        <fullName evidence="16">Potassium channel domain-containing protein</fullName>
    </recommendedName>
</protein>
<evidence type="ECO:0000256" key="8">
    <source>
        <dbReference type="ARBA" id="ARBA00022989"/>
    </source>
</evidence>
<evidence type="ECO:0000313" key="17">
    <source>
        <dbReference type="EMBL" id="KAJ8960593.1"/>
    </source>
</evidence>
<feature type="non-terminal residue" evidence="17">
    <location>
        <position position="1"/>
    </location>
</feature>
<dbReference type="EMBL" id="JAPWTK010000008">
    <property type="protein sequence ID" value="KAJ8960593.1"/>
    <property type="molecule type" value="Genomic_DNA"/>
</dbReference>
<comment type="subcellular location">
    <subcellularLocation>
        <location evidence="1">Membrane</location>
        <topology evidence="1">Multi-pass membrane protein</topology>
    </subcellularLocation>
</comment>
<keyword evidence="8 15" id="KW-1133">Transmembrane helix</keyword>
<dbReference type="PRINTS" id="PR01095">
    <property type="entry name" value="TASKCHANNEL"/>
</dbReference>
<keyword evidence="7" id="KW-0630">Potassium</keyword>
<feature type="transmembrane region" description="Helical" evidence="15">
    <location>
        <begin position="348"/>
        <end position="369"/>
    </location>
</feature>
<evidence type="ECO:0000256" key="15">
    <source>
        <dbReference type="SAM" id="Phobius"/>
    </source>
</evidence>
<evidence type="ECO:0000256" key="11">
    <source>
        <dbReference type="ARBA" id="ARBA00023303"/>
    </source>
</evidence>
<sequence>TRVAKQHGHPSSSTGQYSAPSSSRPGRVLPITALLIIVAVETRRCTGTTGAARAAVAPSTASEAPREQVKDCCRKLVAFMCTQVGVGAMVFGYTLVGAVIFMHIDEKGQNIQQEAAMNETRSDYSVKLYGAAVRNNILDRTVLSLLCTFFLTIPNIFISKRPRRLIPSAKGFFRETDDVLKRYQIEVVNIYRKGYDPQDKWTFPTALMFSLSIITMIGYGNMVPRTPYGRLATVIYALFGIPLYILYFLNVGDALAGVFRWVYHWIYECSTEPNGDEPPKKIIVPSTACLWVLVAYVLTGAIMFGAWERWNFLDSVYFCVTSLCKLGFGDLVPGVSVDASNHANQTKLVINFVYIAFGLALVAMCYNLMREEIREKVKELREDTAQCLEDTRVRLVACYNRCRGVEDVEVYQ</sequence>
<keyword evidence="13" id="KW-0175">Coiled coil</keyword>
<dbReference type="InterPro" id="IPR013099">
    <property type="entry name" value="K_chnl_dom"/>
</dbReference>
<dbReference type="GO" id="GO:0030322">
    <property type="term" value="P:stabilization of membrane potential"/>
    <property type="evidence" value="ECO:0007669"/>
    <property type="project" value="TreeGrafter"/>
</dbReference>
<evidence type="ECO:0000256" key="14">
    <source>
        <dbReference type="SAM" id="MobiDB-lite"/>
    </source>
</evidence>
<feature type="region of interest" description="Disordered" evidence="14">
    <location>
        <begin position="1"/>
        <end position="24"/>
    </location>
</feature>
<feature type="domain" description="Potassium channel" evidence="16">
    <location>
        <begin position="292"/>
        <end position="373"/>
    </location>
</feature>
<organism evidence="17 18">
    <name type="scientific">Aromia moschata</name>
    <dbReference type="NCBI Taxonomy" id="1265417"/>
    <lineage>
        <taxon>Eukaryota</taxon>
        <taxon>Metazoa</taxon>
        <taxon>Ecdysozoa</taxon>
        <taxon>Arthropoda</taxon>
        <taxon>Hexapoda</taxon>
        <taxon>Insecta</taxon>
        <taxon>Pterygota</taxon>
        <taxon>Neoptera</taxon>
        <taxon>Endopterygota</taxon>
        <taxon>Coleoptera</taxon>
        <taxon>Polyphaga</taxon>
        <taxon>Cucujiformia</taxon>
        <taxon>Chrysomeloidea</taxon>
        <taxon>Cerambycidae</taxon>
        <taxon>Cerambycinae</taxon>
        <taxon>Callichromatini</taxon>
        <taxon>Aromia</taxon>
    </lineage>
</organism>
<keyword evidence="4" id="KW-0633">Potassium transport</keyword>
<evidence type="ECO:0000256" key="12">
    <source>
        <dbReference type="RuleBase" id="RU003857"/>
    </source>
</evidence>
<dbReference type="PANTHER" id="PTHR11003:SF87">
    <property type="entry name" value="POTASSIUM CHANNEL DOMAIN-CONTAINING PROTEIN"/>
    <property type="match status" value="1"/>
</dbReference>